<evidence type="ECO:0000313" key="2">
    <source>
        <dbReference type="Proteomes" id="UP000727654"/>
    </source>
</evidence>
<reference evidence="1 2" key="1">
    <citation type="submission" date="2021-08" db="EMBL/GenBank/DDBJ databases">
        <authorList>
            <person name="Peeters C."/>
        </authorList>
    </citation>
    <scope>NUCLEOTIDE SEQUENCE [LARGE SCALE GENOMIC DNA]</scope>
    <source>
        <strain evidence="1 2">LMG 23992</strain>
    </source>
</reference>
<keyword evidence="2" id="KW-1185">Reference proteome</keyword>
<organism evidence="1 2">
    <name type="scientific">Cupriavidus laharis</name>
    <dbReference type="NCBI Taxonomy" id="151654"/>
    <lineage>
        <taxon>Bacteria</taxon>
        <taxon>Pseudomonadati</taxon>
        <taxon>Pseudomonadota</taxon>
        <taxon>Betaproteobacteria</taxon>
        <taxon>Burkholderiales</taxon>
        <taxon>Burkholderiaceae</taxon>
        <taxon>Cupriavidus</taxon>
    </lineage>
</organism>
<proteinExistence type="predicted"/>
<comment type="caution">
    <text evidence="1">The sequence shown here is derived from an EMBL/GenBank/DDBJ whole genome shotgun (WGS) entry which is preliminary data.</text>
</comment>
<sequence>MVILNALFAWLTEAGYLAGNPLALARRRRAPTKPRITRYLGSLQKTENFANYRATNLTHRIRR</sequence>
<name>A0ABN7ZHN1_9BURK</name>
<gene>
    <name evidence="1" type="ORF">LMG23992_05560</name>
</gene>
<evidence type="ECO:0008006" key="3">
    <source>
        <dbReference type="Google" id="ProtNLM"/>
    </source>
</evidence>
<accession>A0ABN7ZHN1</accession>
<protein>
    <recommendedName>
        <fullName evidence="3">Transposase</fullName>
    </recommendedName>
</protein>
<evidence type="ECO:0000313" key="1">
    <source>
        <dbReference type="EMBL" id="CAG9185499.1"/>
    </source>
</evidence>
<dbReference type="Proteomes" id="UP000727654">
    <property type="component" value="Unassembled WGS sequence"/>
</dbReference>
<dbReference type="EMBL" id="CAJZAI010000035">
    <property type="protein sequence ID" value="CAG9185499.1"/>
    <property type="molecule type" value="Genomic_DNA"/>
</dbReference>